<evidence type="ECO:0000313" key="3">
    <source>
        <dbReference type="Proteomes" id="UP001287356"/>
    </source>
</evidence>
<feature type="region of interest" description="Disordered" evidence="1">
    <location>
        <begin position="229"/>
        <end position="254"/>
    </location>
</feature>
<sequence length="275" mass="30494">MTLDERTAILNAVANRRDAVLAQVAKARPEMAKPDVSKDTVDKYEGRLHSKLFEEGVRRQVSTDYIGWHIDRKIWAAYLGGKPFPYIKEPEMFAGPHSLPWAKFLRDQIVSEPGVNTGRTATPFPTTPASSKRHRAPSTSYASTVGYGSSPSISFDASRVGHRVAPAKRPRVESKKIFTVEADDEAPTEAAGGGEYICRKKTIETYYEKQVDGSVRKVLEKVSTEIFPTDNVPFDEDSGDDEAQGARNASTRQTLDVTSLGVRYRVASDDTRPKR</sequence>
<proteinExistence type="predicted"/>
<reference evidence="2" key="2">
    <citation type="submission" date="2023-06" db="EMBL/GenBank/DDBJ databases">
        <authorList>
            <consortium name="Lawrence Berkeley National Laboratory"/>
            <person name="Haridas S."/>
            <person name="Hensen N."/>
            <person name="Bonometti L."/>
            <person name="Westerberg I."/>
            <person name="Brannstrom I.O."/>
            <person name="Guillou S."/>
            <person name="Cros-Aarteil S."/>
            <person name="Calhoun S."/>
            <person name="Kuo A."/>
            <person name="Mondo S."/>
            <person name="Pangilinan J."/>
            <person name="Riley R."/>
            <person name="Labutti K."/>
            <person name="Andreopoulos B."/>
            <person name="Lipzen A."/>
            <person name="Chen C."/>
            <person name="Yanf M."/>
            <person name="Daum C."/>
            <person name="Ng V."/>
            <person name="Clum A."/>
            <person name="Steindorff A."/>
            <person name="Ohm R."/>
            <person name="Martin F."/>
            <person name="Silar P."/>
            <person name="Natvig D."/>
            <person name="Lalanne C."/>
            <person name="Gautier V."/>
            <person name="Ament-Velasquez S.L."/>
            <person name="Kruys A."/>
            <person name="Hutchinson M.I."/>
            <person name="Powell A.J."/>
            <person name="Barry K."/>
            <person name="Miller A.N."/>
            <person name="Grigoriev I.V."/>
            <person name="Debuchy R."/>
            <person name="Gladieux P."/>
            <person name="Thoren M.H."/>
            <person name="Johannesson H."/>
        </authorList>
    </citation>
    <scope>NUCLEOTIDE SEQUENCE</scope>
    <source>
        <strain evidence="2">CBS 958.72</strain>
    </source>
</reference>
<name>A0AAE0TWJ9_9PEZI</name>
<accession>A0AAE0TWJ9</accession>
<feature type="region of interest" description="Disordered" evidence="1">
    <location>
        <begin position="115"/>
        <end position="143"/>
    </location>
</feature>
<evidence type="ECO:0000256" key="1">
    <source>
        <dbReference type="SAM" id="MobiDB-lite"/>
    </source>
</evidence>
<reference evidence="2" key="1">
    <citation type="journal article" date="2023" name="Mol. Phylogenet. Evol.">
        <title>Genome-scale phylogeny and comparative genomics of the fungal order Sordariales.</title>
        <authorList>
            <person name="Hensen N."/>
            <person name="Bonometti L."/>
            <person name="Westerberg I."/>
            <person name="Brannstrom I.O."/>
            <person name="Guillou S."/>
            <person name="Cros-Aarteil S."/>
            <person name="Calhoun S."/>
            <person name="Haridas S."/>
            <person name="Kuo A."/>
            <person name="Mondo S."/>
            <person name="Pangilinan J."/>
            <person name="Riley R."/>
            <person name="LaButti K."/>
            <person name="Andreopoulos B."/>
            <person name="Lipzen A."/>
            <person name="Chen C."/>
            <person name="Yan M."/>
            <person name="Daum C."/>
            <person name="Ng V."/>
            <person name="Clum A."/>
            <person name="Steindorff A."/>
            <person name="Ohm R.A."/>
            <person name="Martin F."/>
            <person name="Silar P."/>
            <person name="Natvig D.O."/>
            <person name="Lalanne C."/>
            <person name="Gautier V."/>
            <person name="Ament-Velasquez S.L."/>
            <person name="Kruys A."/>
            <person name="Hutchinson M.I."/>
            <person name="Powell A.J."/>
            <person name="Barry K."/>
            <person name="Miller A.N."/>
            <person name="Grigoriev I.V."/>
            <person name="Debuchy R."/>
            <person name="Gladieux P."/>
            <person name="Hiltunen Thoren M."/>
            <person name="Johannesson H."/>
        </authorList>
    </citation>
    <scope>NUCLEOTIDE SEQUENCE</scope>
    <source>
        <strain evidence="2">CBS 958.72</strain>
    </source>
</reference>
<dbReference type="Proteomes" id="UP001287356">
    <property type="component" value="Unassembled WGS sequence"/>
</dbReference>
<feature type="compositionally biased region" description="Low complexity" evidence="1">
    <location>
        <begin position="120"/>
        <end position="129"/>
    </location>
</feature>
<keyword evidence="3" id="KW-1185">Reference proteome</keyword>
<feature type="compositionally biased region" description="Acidic residues" evidence="1">
    <location>
        <begin position="233"/>
        <end position="243"/>
    </location>
</feature>
<comment type="caution">
    <text evidence="2">The sequence shown here is derived from an EMBL/GenBank/DDBJ whole genome shotgun (WGS) entry which is preliminary data.</text>
</comment>
<dbReference type="AlphaFoldDB" id="A0AAE0TWJ9"/>
<dbReference type="EMBL" id="JAULSN010000001">
    <property type="protein sequence ID" value="KAK3382177.1"/>
    <property type="molecule type" value="Genomic_DNA"/>
</dbReference>
<gene>
    <name evidence="2" type="ORF">B0T24DRAFT_586966</name>
</gene>
<protein>
    <submittedName>
        <fullName evidence="2">Uncharacterized protein</fullName>
    </submittedName>
</protein>
<organism evidence="2 3">
    <name type="scientific">Lasiosphaeria ovina</name>
    <dbReference type="NCBI Taxonomy" id="92902"/>
    <lineage>
        <taxon>Eukaryota</taxon>
        <taxon>Fungi</taxon>
        <taxon>Dikarya</taxon>
        <taxon>Ascomycota</taxon>
        <taxon>Pezizomycotina</taxon>
        <taxon>Sordariomycetes</taxon>
        <taxon>Sordariomycetidae</taxon>
        <taxon>Sordariales</taxon>
        <taxon>Lasiosphaeriaceae</taxon>
        <taxon>Lasiosphaeria</taxon>
    </lineage>
</organism>
<evidence type="ECO:0000313" key="2">
    <source>
        <dbReference type="EMBL" id="KAK3382177.1"/>
    </source>
</evidence>